<dbReference type="PANTHER" id="PTHR12526">
    <property type="entry name" value="GLYCOSYLTRANSFERASE"/>
    <property type="match status" value="1"/>
</dbReference>
<reference evidence="3" key="1">
    <citation type="submission" date="2022-06" db="EMBL/GenBank/DDBJ databases">
        <title>Alkalimarinus sp. nov., isolated from gut of a Alitta virens.</title>
        <authorList>
            <person name="Yang A.I."/>
            <person name="Shin N.-R."/>
        </authorList>
    </citation>
    <scope>NUCLEOTIDE SEQUENCE</scope>
    <source>
        <strain evidence="3">A2M4</strain>
    </source>
</reference>
<dbReference type="CDD" id="cd03811">
    <property type="entry name" value="GT4_GT28_WabH-like"/>
    <property type="match status" value="1"/>
</dbReference>
<dbReference type="EMBL" id="CP100390">
    <property type="protein sequence ID" value="UZE95763.1"/>
    <property type="molecule type" value="Genomic_DNA"/>
</dbReference>
<protein>
    <submittedName>
        <fullName evidence="3">Glycosyltransferase</fullName>
    </submittedName>
</protein>
<name>A0ABY6N108_9ALTE</name>
<evidence type="ECO:0000259" key="1">
    <source>
        <dbReference type="Pfam" id="PF00534"/>
    </source>
</evidence>
<accession>A0ABY6N108</accession>
<keyword evidence="4" id="KW-1185">Reference proteome</keyword>
<dbReference type="Proteomes" id="UP001163739">
    <property type="component" value="Chromosome"/>
</dbReference>
<evidence type="ECO:0000313" key="3">
    <source>
        <dbReference type="EMBL" id="UZE95763.1"/>
    </source>
</evidence>
<organism evidence="3 4">
    <name type="scientific">Alkalimarinus alittae</name>
    <dbReference type="NCBI Taxonomy" id="2961619"/>
    <lineage>
        <taxon>Bacteria</taxon>
        <taxon>Pseudomonadati</taxon>
        <taxon>Pseudomonadota</taxon>
        <taxon>Gammaproteobacteria</taxon>
        <taxon>Alteromonadales</taxon>
        <taxon>Alteromonadaceae</taxon>
        <taxon>Alkalimarinus</taxon>
    </lineage>
</organism>
<dbReference type="RefSeq" id="WP_265047253.1">
    <property type="nucleotide sequence ID" value="NZ_CP100390.1"/>
</dbReference>
<sequence>MKVCQFLASGDSGGLAKHLVDLTNGLSEAHEVSVIAPESMKPLLADSINFCAIDFSSGPLKSFFSLFQMYRFLKLTAPDVVCAHGSKAAKKLAFLKPYIQPACIGTLHWIEKKKKYFERLDGVIGVSNAALDGLKLNTQKVIYNGVNISDNIRQESLLAFEGLGIQKNNPTVIAIGRLVKVKGFDVLVNAWQQVNANLLLVGDGPLKQELHDSIVEKGLTHKVFLLGHVDQAHELIRKAELVVISSLHEGFCYVLAEALRYRVPVVSTDVAAANEILPNKLLCPIDDATSLERNLNIQLQRLPELREDLDRIFDWAEVSLSVAHMAEETARFYSFVINEKMNSGRNTKS</sequence>
<proteinExistence type="predicted"/>
<dbReference type="Pfam" id="PF00534">
    <property type="entry name" value="Glycos_transf_1"/>
    <property type="match status" value="1"/>
</dbReference>
<gene>
    <name evidence="3" type="ORF">NKI27_17130</name>
</gene>
<dbReference type="SUPFAM" id="SSF53756">
    <property type="entry name" value="UDP-Glycosyltransferase/glycogen phosphorylase"/>
    <property type="match status" value="1"/>
</dbReference>
<evidence type="ECO:0000313" key="4">
    <source>
        <dbReference type="Proteomes" id="UP001163739"/>
    </source>
</evidence>
<evidence type="ECO:0000259" key="2">
    <source>
        <dbReference type="Pfam" id="PF13439"/>
    </source>
</evidence>
<dbReference type="Pfam" id="PF13439">
    <property type="entry name" value="Glyco_transf_4"/>
    <property type="match status" value="1"/>
</dbReference>
<dbReference type="InterPro" id="IPR028098">
    <property type="entry name" value="Glyco_trans_4-like_N"/>
</dbReference>
<dbReference type="Gene3D" id="3.40.50.2000">
    <property type="entry name" value="Glycogen Phosphorylase B"/>
    <property type="match status" value="2"/>
</dbReference>
<dbReference type="InterPro" id="IPR001296">
    <property type="entry name" value="Glyco_trans_1"/>
</dbReference>
<feature type="domain" description="Glycosyltransferase subfamily 4-like N-terminal" evidence="2">
    <location>
        <begin position="13"/>
        <end position="149"/>
    </location>
</feature>
<dbReference type="PANTHER" id="PTHR12526:SF630">
    <property type="entry name" value="GLYCOSYLTRANSFERASE"/>
    <property type="match status" value="1"/>
</dbReference>
<feature type="domain" description="Glycosyl transferase family 1" evidence="1">
    <location>
        <begin position="161"/>
        <end position="308"/>
    </location>
</feature>